<protein>
    <submittedName>
        <fullName evidence="2">TIGR03936 family radical SAM-associated protein</fullName>
    </submittedName>
</protein>
<dbReference type="Pfam" id="PF10105">
    <property type="entry name" value="DUF2344"/>
    <property type="match status" value="1"/>
</dbReference>
<dbReference type="RefSeq" id="WP_231439293.1">
    <property type="nucleotide sequence ID" value="NZ_JAJOMB010000002.1"/>
</dbReference>
<evidence type="ECO:0000313" key="3">
    <source>
        <dbReference type="Proteomes" id="UP001138997"/>
    </source>
</evidence>
<dbReference type="EMBL" id="JAJOMB010000002">
    <property type="protein sequence ID" value="MCD5310369.1"/>
    <property type="molecule type" value="Genomic_DNA"/>
</dbReference>
<comment type="caution">
    <text evidence="2">The sequence shown here is derived from an EMBL/GenBank/DDBJ whole genome shotgun (WGS) entry which is preliminary data.</text>
</comment>
<gene>
    <name evidence="2" type="ORF">LR394_05640</name>
</gene>
<reference evidence="2" key="1">
    <citation type="submission" date="2021-11" db="EMBL/GenBank/DDBJ databases">
        <title>Streptomyces corallinus and Kineosporia corallina sp. nov., two new coral-derived marine actinobacteria.</title>
        <authorList>
            <person name="Buangrab K."/>
            <person name="Sutthacheep M."/>
            <person name="Yeemin T."/>
            <person name="Harunari E."/>
            <person name="Igarashi Y."/>
            <person name="Sripreechasak P."/>
            <person name="Kanchanasin P."/>
            <person name="Tanasupawat S."/>
            <person name="Phongsopitanun W."/>
        </authorList>
    </citation>
    <scope>NUCLEOTIDE SEQUENCE</scope>
    <source>
        <strain evidence="2">JCM 31032</strain>
    </source>
</reference>
<dbReference type="NCBIfam" id="TIGR03936">
    <property type="entry name" value="sam_1_link_chp"/>
    <property type="match status" value="1"/>
</dbReference>
<evidence type="ECO:0000313" key="2">
    <source>
        <dbReference type="EMBL" id="MCD5310369.1"/>
    </source>
</evidence>
<sequence length="261" mass="28300">MARMPEGPPPPPVVQKLRLRYAKRGRLRFSSHRDFQRALERALRRAAVPMAYSAGFNPHPKISYANAAPTGTASEAEYIEISLAERREPEEIRDALNSALPDGLDIVDVVEAGPGLLADRLQASVWQIELFADTPGEEAAAANDSTVRDVVERFLAAERVEVQRMTKNGLRTFDAREAVLRIEVEPGVTSRPGNGCAILSLVVRHNTPAVRPDDVLSAFRAVADFAPPSPPRVTRLAQGLLDEADGSVTDPLVPDRDGAGA</sequence>
<dbReference type="InterPro" id="IPR018768">
    <property type="entry name" value="DUF2344"/>
</dbReference>
<feature type="domain" description="DUF2344" evidence="1">
    <location>
        <begin position="16"/>
        <end position="212"/>
    </location>
</feature>
<keyword evidence="3" id="KW-1185">Reference proteome</keyword>
<proteinExistence type="predicted"/>
<name>A0A9X1NAW2_9ACTN</name>
<organism evidence="2 3">
    <name type="scientific">Kineosporia babensis</name>
    <dbReference type="NCBI Taxonomy" id="499548"/>
    <lineage>
        <taxon>Bacteria</taxon>
        <taxon>Bacillati</taxon>
        <taxon>Actinomycetota</taxon>
        <taxon>Actinomycetes</taxon>
        <taxon>Kineosporiales</taxon>
        <taxon>Kineosporiaceae</taxon>
        <taxon>Kineosporia</taxon>
    </lineage>
</organism>
<dbReference type="AlphaFoldDB" id="A0A9X1NAW2"/>
<accession>A0A9X1NAW2</accession>
<dbReference type="Proteomes" id="UP001138997">
    <property type="component" value="Unassembled WGS sequence"/>
</dbReference>
<evidence type="ECO:0000259" key="1">
    <source>
        <dbReference type="Pfam" id="PF10105"/>
    </source>
</evidence>